<comment type="caution">
    <text evidence="2">The sequence shown here is derived from an EMBL/GenBank/DDBJ whole genome shotgun (WGS) entry which is preliminary data.</text>
</comment>
<dbReference type="Proteomes" id="UP000625033">
    <property type="component" value="Unassembled WGS sequence"/>
</dbReference>
<dbReference type="RefSeq" id="WP_196834732.1">
    <property type="nucleotide sequence ID" value="NZ_JADOTZ010000001.1"/>
</dbReference>
<name>A0A931DAC5_9MICC</name>
<keyword evidence="3" id="KW-1185">Reference proteome</keyword>
<evidence type="ECO:0000256" key="1">
    <source>
        <dbReference type="SAM" id="MobiDB-lite"/>
    </source>
</evidence>
<accession>A0A931DAC5</accession>
<sequence>MSIFSPTKVLSAKFPQPGAVVQGEIVSIGEPVHARKFNSEEPDFWPSGDPKMQVAIKLQTNERDPQEPDDEGVRNLWVVVSGTEGGQLWAIRQALRAQGLKDLAVGGYLAVMFTKHDPNSQNPQNPKKLYEARYQPPASGGGVFGEQQAAPQQQKAQGAAPQGFQSAQQQTPAQQAAPMQGGWPQQQSQQAAAPTGQQAPAPQQVNQQTGEITGGGFGGGQQAPQQQAPAAAPQAGQVDTAAQVKALLSAGMTDQQISATTGATPETIQAIRNLA</sequence>
<feature type="compositionally biased region" description="Gly residues" evidence="1">
    <location>
        <begin position="212"/>
        <end position="221"/>
    </location>
</feature>
<dbReference type="EMBL" id="JADOTZ010000001">
    <property type="protein sequence ID" value="MBG6083273.1"/>
    <property type="molecule type" value="Genomic_DNA"/>
</dbReference>
<evidence type="ECO:0000313" key="3">
    <source>
        <dbReference type="Proteomes" id="UP000625033"/>
    </source>
</evidence>
<reference evidence="2" key="1">
    <citation type="submission" date="2020-11" db="EMBL/GenBank/DDBJ databases">
        <title>Sequencing the genomes of 1000 actinobacteria strains.</title>
        <authorList>
            <person name="Klenk H.-P."/>
        </authorList>
    </citation>
    <scope>NUCLEOTIDE SEQUENCE</scope>
    <source>
        <strain evidence="2">DSM 26152</strain>
    </source>
</reference>
<dbReference type="AlphaFoldDB" id="A0A931DAC5"/>
<protein>
    <submittedName>
        <fullName evidence="2">Uncharacterized protein</fullName>
    </submittedName>
</protein>
<organism evidence="2 3">
    <name type="scientific">Zhihengliuella flava</name>
    <dbReference type="NCBI Taxonomy" id="1285193"/>
    <lineage>
        <taxon>Bacteria</taxon>
        <taxon>Bacillati</taxon>
        <taxon>Actinomycetota</taxon>
        <taxon>Actinomycetes</taxon>
        <taxon>Micrococcales</taxon>
        <taxon>Micrococcaceae</taxon>
        <taxon>Zhihengliuella</taxon>
    </lineage>
</organism>
<feature type="compositionally biased region" description="Low complexity" evidence="1">
    <location>
        <begin position="147"/>
        <end position="208"/>
    </location>
</feature>
<feature type="region of interest" description="Disordered" evidence="1">
    <location>
        <begin position="132"/>
        <end position="238"/>
    </location>
</feature>
<proteinExistence type="predicted"/>
<evidence type="ECO:0000313" key="2">
    <source>
        <dbReference type="EMBL" id="MBG6083273.1"/>
    </source>
</evidence>
<feature type="compositionally biased region" description="Low complexity" evidence="1">
    <location>
        <begin position="222"/>
        <end position="237"/>
    </location>
</feature>
<gene>
    <name evidence="2" type="ORF">IW252_000040</name>
</gene>